<dbReference type="FunFam" id="3.40.50.1440:FF:000001">
    <property type="entry name" value="Cell division protein FtsZ"/>
    <property type="match status" value="1"/>
</dbReference>
<comment type="subunit">
    <text evidence="4">Homodimer. Polymerizes to form a dynamic ring structure in a strictly GTP-dependent manner. Interacts directly with several other division proteins.</text>
</comment>
<dbReference type="InterPro" id="IPR000158">
    <property type="entry name" value="Cell_div_FtsZ"/>
</dbReference>
<dbReference type="EMBL" id="CZVW01000004">
    <property type="protein sequence ID" value="CUS98482.1"/>
    <property type="molecule type" value="Genomic_DNA"/>
</dbReference>
<reference evidence="10" key="1">
    <citation type="submission" date="2015-11" db="EMBL/GenBank/DDBJ databases">
        <authorList>
            <person name="Varghese N."/>
        </authorList>
    </citation>
    <scope>NUCLEOTIDE SEQUENCE [LARGE SCALE GENOMIC DNA]</scope>
    <source>
        <strain evidence="10">JGI-23</strain>
    </source>
</reference>
<organism evidence="9 10">
    <name type="scientific">Candidatus Chryseopegocella kryptomonas</name>
    <dbReference type="NCBI Taxonomy" id="1633643"/>
    <lineage>
        <taxon>Bacteria</taxon>
        <taxon>Pseudomonadati</taxon>
        <taxon>Candidatus Kryptoniota</taxon>
        <taxon>Candidatus Chryseopegocella</taxon>
    </lineage>
</organism>
<accession>A0A0P1MST6</accession>
<protein>
    <recommendedName>
        <fullName evidence="4 5">Cell division protein FtsZ</fullName>
    </recommendedName>
</protein>
<dbReference type="GO" id="GO:0003924">
    <property type="term" value="F:GTPase activity"/>
    <property type="evidence" value="ECO:0007669"/>
    <property type="project" value="UniProtKB-UniRule"/>
</dbReference>
<comment type="function">
    <text evidence="4 6">Essential cell division protein that forms a contractile ring structure (Z ring) at the future cell division site. The regulation of the ring assembly controls the timing and the location of cell division. One of the functions of the FtsZ ring is to recruit other cell division proteins to the septum to produce a new cell wall between the dividing cells. Binds GTP and shows GTPase activity.</text>
</comment>
<dbReference type="SUPFAM" id="SSF52490">
    <property type="entry name" value="Tubulin nucleotide-binding domain-like"/>
    <property type="match status" value="1"/>
</dbReference>
<keyword evidence="4 6" id="KW-0132">Cell division</keyword>
<dbReference type="InterPro" id="IPR024757">
    <property type="entry name" value="FtsZ_C"/>
</dbReference>
<dbReference type="GO" id="GO:0005525">
    <property type="term" value="F:GTP binding"/>
    <property type="evidence" value="ECO:0007669"/>
    <property type="project" value="UniProtKB-UniRule"/>
</dbReference>
<evidence type="ECO:0000259" key="8">
    <source>
        <dbReference type="SMART" id="SM00865"/>
    </source>
</evidence>
<gene>
    <name evidence="4" type="primary">ftsZ</name>
    <name evidence="9" type="ORF">JGI23_00491</name>
</gene>
<dbReference type="SMART" id="SM00865">
    <property type="entry name" value="Tubulin_C"/>
    <property type="match status" value="1"/>
</dbReference>
<keyword evidence="4 6" id="KW-0717">Septation</keyword>
<dbReference type="Proteomes" id="UP000199197">
    <property type="component" value="Unassembled WGS sequence"/>
</dbReference>
<dbReference type="InterPro" id="IPR037103">
    <property type="entry name" value="Tubulin/FtsZ-like_C"/>
</dbReference>
<keyword evidence="4 6" id="KW-0131">Cell cycle</keyword>
<feature type="binding site" evidence="4">
    <location>
        <position position="148"/>
    </location>
    <ligand>
        <name>GTP</name>
        <dbReference type="ChEBI" id="CHEBI:37565"/>
    </ligand>
</feature>
<dbReference type="OrthoDB" id="9813375at2"/>
<comment type="caution">
    <text evidence="4">Lacks conserved residue(s) required for the propagation of feature annotation.</text>
</comment>
<evidence type="ECO:0000256" key="3">
    <source>
        <dbReference type="ARBA" id="ARBA00023134"/>
    </source>
</evidence>
<comment type="subcellular location">
    <subcellularLocation>
        <location evidence="4">Cytoplasm</location>
    </subcellularLocation>
    <text evidence="4">Assembles at midcell at the inner surface of the cytoplasmic membrane.</text>
</comment>
<dbReference type="PRINTS" id="PR00423">
    <property type="entry name" value="CELLDVISFTSZ"/>
</dbReference>
<dbReference type="Gene3D" id="3.40.50.1440">
    <property type="entry name" value="Tubulin/FtsZ, GTPase domain"/>
    <property type="match status" value="1"/>
</dbReference>
<sequence>MITLADESSGRASGAGAKIKVVGVGGCGCNAINNLVKKGITNVELIAVNTDIQSLSECRAQIKIQAGKNLTKGLGAGAKPEVGQKAVEEVSDEIAKFIEGSDLVFVTAGMGKGTGTGGAPVVAKIAKSLDALVIGLVYTPFDYEGSIRARIAEEGLKKLRESVDTLIVISNQKLLMLAGNNEILSAIEYGNEVLNNAVRGITDIITKPGIINVDFNDVKTIMRDMGDALLGTGVGRGEHRATEASQKAISNPLVEGLSIVGAKGVLINIVGNKVTLKEIDDAIKVITEKTGEEINLIYGVVLDDSMNDELMVTVIATGLGSTIYPTPKTPPHGTKKVISVYDSDEKSSQVEKNLRVPAYLRKGVIISENKSATRIEGNIAEEDDKPSFLKQVID</sequence>
<keyword evidence="4" id="KW-0963">Cytoplasm</keyword>
<dbReference type="Gene3D" id="3.30.1330.20">
    <property type="entry name" value="Tubulin/FtsZ, C-terminal domain"/>
    <property type="match status" value="1"/>
</dbReference>
<dbReference type="InterPro" id="IPR018316">
    <property type="entry name" value="Tubulin/FtsZ_2-layer-sand-dom"/>
</dbReference>
<keyword evidence="3 4" id="KW-0342">GTP-binding</keyword>
<proteinExistence type="inferred from homology"/>
<evidence type="ECO:0000256" key="2">
    <source>
        <dbReference type="ARBA" id="ARBA00022741"/>
    </source>
</evidence>
<dbReference type="GO" id="GO:0032153">
    <property type="term" value="C:cell division site"/>
    <property type="evidence" value="ECO:0007669"/>
    <property type="project" value="UniProtKB-UniRule"/>
</dbReference>
<dbReference type="PANTHER" id="PTHR30314">
    <property type="entry name" value="CELL DIVISION PROTEIN FTSZ-RELATED"/>
    <property type="match status" value="1"/>
</dbReference>
<feature type="binding site" evidence="4">
    <location>
        <begin position="113"/>
        <end position="115"/>
    </location>
    <ligand>
        <name>GTP</name>
        <dbReference type="ChEBI" id="CHEBI:37565"/>
    </ligand>
</feature>
<dbReference type="GO" id="GO:0000917">
    <property type="term" value="P:division septum assembly"/>
    <property type="evidence" value="ECO:0007669"/>
    <property type="project" value="UniProtKB-KW"/>
</dbReference>
<feature type="binding site" evidence="4">
    <location>
        <position position="191"/>
    </location>
    <ligand>
        <name>GTP</name>
        <dbReference type="ChEBI" id="CHEBI:37565"/>
    </ligand>
</feature>
<evidence type="ECO:0000256" key="5">
    <source>
        <dbReference type="NCBIfam" id="TIGR00065"/>
    </source>
</evidence>
<evidence type="ECO:0000313" key="10">
    <source>
        <dbReference type="Proteomes" id="UP000199197"/>
    </source>
</evidence>
<dbReference type="GO" id="GO:0051258">
    <property type="term" value="P:protein polymerization"/>
    <property type="evidence" value="ECO:0007669"/>
    <property type="project" value="UniProtKB-UniRule"/>
</dbReference>
<evidence type="ECO:0000313" key="9">
    <source>
        <dbReference type="EMBL" id="CUS98482.1"/>
    </source>
</evidence>
<dbReference type="PROSITE" id="PS01134">
    <property type="entry name" value="FTSZ_1"/>
    <property type="match status" value="1"/>
</dbReference>
<feature type="domain" description="Tubulin/FtsZ GTPase" evidence="7">
    <location>
        <begin position="18"/>
        <end position="209"/>
    </location>
</feature>
<feature type="domain" description="Tubulin/FtsZ 2-layer sandwich" evidence="8">
    <location>
        <begin position="211"/>
        <end position="328"/>
    </location>
</feature>
<dbReference type="InterPro" id="IPR045061">
    <property type="entry name" value="FtsZ/CetZ"/>
</dbReference>
<dbReference type="Pfam" id="PF12327">
    <property type="entry name" value="FtsZ_C"/>
    <property type="match status" value="1"/>
</dbReference>
<evidence type="ECO:0000256" key="1">
    <source>
        <dbReference type="ARBA" id="ARBA00009690"/>
    </source>
</evidence>
<evidence type="ECO:0000256" key="6">
    <source>
        <dbReference type="RuleBase" id="RU000631"/>
    </source>
</evidence>
<feature type="binding site" evidence="4">
    <location>
        <position position="144"/>
    </location>
    <ligand>
        <name>GTP</name>
        <dbReference type="ChEBI" id="CHEBI:37565"/>
    </ligand>
</feature>
<dbReference type="GO" id="GO:0005737">
    <property type="term" value="C:cytoplasm"/>
    <property type="evidence" value="ECO:0007669"/>
    <property type="project" value="UniProtKB-SubCell"/>
</dbReference>
<name>A0A0P1MST6_9BACT</name>
<dbReference type="InterPro" id="IPR003008">
    <property type="entry name" value="Tubulin_FtsZ_GTPase"/>
</dbReference>
<keyword evidence="10" id="KW-1185">Reference proteome</keyword>
<dbReference type="InterPro" id="IPR008280">
    <property type="entry name" value="Tub_FtsZ_C"/>
</dbReference>
<dbReference type="GO" id="GO:0043093">
    <property type="term" value="P:FtsZ-dependent cytokinesis"/>
    <property type="evidence" value="ECO:0007669"/>
    <property type="project" value="UniProtKB-UniRule"/>
</dbReference>
<dbReference type="PROSITE" id="PS01135">
    <property type="entry name" value="FTSZ_2"/>
    <property type="match status" value="1"/>
</dbReference>
<dbReference type="InterPro" id="IPR036525">
    <property type="entry name" value="Tubulin/FtsZ_GTPase_sf"/>
</dbReference>
<comment type="similarity">
    <text evidence="1 4 6">Belongs to the FtsZ family.</text>
</comment>
<dbReference type="Pfam" id="PF00091">
    <property type="entry name" value="Tubulin"/>
    <property type="match status" value="1"/>
</dbReference>
<keyword evidence="2 4" id="KW-0547">Nucleotide-binding</keyword>
<dbReference type="RefSeq" id="WP_092347944.1">
    <property type="nucleotide sequence ID" value="NZ_CZVW01000004.1"/>
</dbReference>
<dbReference type="HAMAP" id="MF_00909">
    <property type="entry name" value="FtsZ"/>
    <property type="match status" value="1"/>
</dbReference>
<dbReference type="NCBIfam" id="TIGR00065">
    <property type="entry name" value="ftsZ"/>
    <property type="match status" value="1"/>
</dbReference>
<evidence type="ECO:0000256" key="4">
    <source>
        <dbReference type="HAMAP-Rule" id="MF_00909"/>
    </source>
</evidence>
<dbReference type="InterPro" id="IPR020805">
    <property type="entry name" value="Cell_div_FtsZ_CS"/>
</dbReference>
<evidence type="ECO:0000259" key="7">
    <source>
        <dbReference type="SMART" id="SM00864"/>
    </source>
</evidence>
<dbReference type="AlphaFoldDB" id="A0A0P1MST6"/>
<dbReference type="CDD" id="cd02201">
    <property type="entry name" value="FtsZ_type1"/>
    <property type="match status" value="1"/>
</dbReference>
<dbReference type="SMART" id="SM00864">
    <property type="entry name" value="Tubulin"/>
    <property type="match status" value="1"/>
</dbReference>
<dbReference type="PANTHER" id="PTHR30314:SF3">
    <property type="entry name" value="MITOCHONDRIAL DIVISION PROTEIN FSZA"/>
    <property type="match status" value="1"/>
</dbReference>
<dbReference type="SUPFAM" id="SSF55307">
    <property type="entry name" value="Tubulin C-terminal domain-like"/>
    <property type="match status" value="1"/>
</dbReference>